<dbReference type="AlphaFoldDB" id="A0A1Y1ZTZ4"/>
<accession>A0A1Y1ZTZ4</accession>
<dbReference type="EMBL" id="MCFA01000039">
    <property type="protein sequence ID" value="ORY13684.1"/>
    <property type="molecule type" value="Genomic_DNA"/>
</dbReference>
<dbReference type="PANTHER" id="PTHR23146:SF0">
    <property type="entry name" value="RNA POLYMERASE-ASSOCIATED PROTEIN LEO1"/>
    <property type="match status" value="1"/>
</dbReference>
<feature type="region of interest" description="Disordered" evidence="1">
    <location>
        <begin position="1"/>
        <end position="110"/>
    </location>
</feature>
<feature type="compositionally biased region" description="Acidic residues" evidence="1">
    <location>
        <begin position="80"/>
        <end position="89"/>
    </location>
</feature>
<evidence type="ECO:0000313" key="2">
    <source>
        <dbReference type="EMBL" id="ORY13684.1"/>
    </source>
</evidence>
<feature type="compositionally biased region" description="Acidic residues" evidence="1">
    <location>
        <begin position="46"/>
        <end position="72"/>
    </location>
</feature>
<dbReference type="GO" id="GO:1990269">
    <property type="term" value="F:RNA polymerase II C-terminal domain phosphoserine binding"/>
    <property type="evidence" value="ECO:0007669"/>
    <property type="project" value="TreeGrafter"/>
</dbReference>
<dbReference type="STRING" id="1231657.A0A1Y1ZTZ4"/>
<organism evidence="2 3">
    <name type="scientific">Clohesyomyces aquaticus</name>
    <dbReference type="NCBI Taxonomy" id="1231657"/>
    <lineage>
        <taxon>Eukaryota</taxon>
        <taxon>Fungi</taxon>
        <taxon>Dikarya</taxon>
        <taxon>Ascomycota</taxon>
        <taxon>Pezizomycotina</taxon>
        <taxon>Dothideomycetes</taxon>
        <taxon>Pleosporomycetidae</taxon>
        <taxon>Pleosporales</taxon>
        <taxon>Lindgomycetaceae</taxon>
        <taxon>Clohesyomyces</taxon>
    </lineage>
</organism>
<name>A0A1Y1ZTZ4_9PLEO</name>
<feature type="compositionally biased region" description="Basic residues" evidence="1">
    <location>
        <begin position="380"/>
        <end position="390"/>
    </location>
</feature>
<dbReference type="InterPro" id="IPR007149">
    <property type="entry name" value="Leo1"/>
</dbReference>
<feature type="region of interest" description="Disordered" evidence="1">
    <location>
        <begin position="335"/>
        <end position="476"/>
    </location>
</feature>
<dbReference type="GO" id="GO:0016593">
    <property type="term" value="C:Cdc73/Paf1 complex"/>
    <property type="evidence" value="ECO:0007669"/>
    <property type="project" value="InterPro"/>
</dbReference>
<comment type="caution">
    <text evidence="2">The sequence shown here is derived from an EMBL/GenBank/DDBJ whole genome shotgun (WGS) entry which is preliminary data.</text>
</comment>
<proteinExistence type="predicted"/>
<feature type="compositionally biased region" description="Acidic residues" evidence="1">
    <location>
        <begin position="410"/>
        <end position="439"/>
    </location>
</feature>
<dbReference type="Proteomes" id="UP000193144">
    <property type="component" value="Unassembled WGS sequence"/>
</dbReference>
<dbReference type="GO" id="GO:0032968">
    <property type="term" value="P:positive regulation of transcription elongation by RNA polymerase II"/>
    <property type="evidence" value="ECO:0007669"/>
    <property type="project" value="TreeGrafter"/>
</dbReference>
<feature type="compositionally biased region" description="Low complexity" evidence="1">
    <location>
        <begin position="1"/>
        <end position="13"/>
    </location>
</feature>
<dbReference type="GO" id="GO:0006368">
    <property type="term" value="P:transcription elongation by RNA polymerase II"/>
    <property type="evidence" value="ECO:0007669"/>
    <property type="project" value="InterPro"/>
</dbReference>
<keyword evidence="3" id="KW-1185">Reference proteome</keyword>
<gene>
    <name evidence="2" type="ORF">BCR34DRAFT_672798</name>
</gene>
<dbReference type="Pfam" id="PF04004">
    <property type="entry name" value="Leo1"/>
    <property type="match status" value="1"/>
</dbReference>
<dbReference type="OrthoDB" id="20844at2759"/>
<evidence type="ECO:0000313" key="3">
    <source>
        <dbReference type="Proteomes" id="UP000193144"/>
    </source>
</evidence>
<evidence type="ECO:0000256" key="1">
    <source>
        <dbReference type="SAM" id="MobiDB-lite"/>
    </source>
</evidence>
<feature type="compositionally biased region" description="Basic and acidic residues" evidence="1">
    <location>
        <begin position="335"/>
        <end position="353"/>
    </location>
</feature>
<dbReference type="PANTHER" id="PTHR23146">
    <property type="entry name" value="LEO1 PROTEIN"/>
    <property type="match status" value="1"/>
</dbReference>
<reference evidence="2 3" key="1">
    <citation type="submission" date="2016-07" db="EMBL/GenBank/DDBJ databases">
        <title>Pervasive Adenine N6-methylation of Active Genes in Fungi.</title>
        <authorList>
            <consortium name="DOE Joint Genome Institute"/>
            <person name="Mondo S.J."/>
            <person name="Dannebaum R.O."/>
            <person name="Kuo R.C."/>
            <person name="Labutti K."/>
            <person name="Haridas S."/>
            <person name="Kuo A."/>
            <person name="Salamov A."/>
            <person name="Ahrendt S.R."/>
            <person name="Lipzen A."/>
            <person name="Sullivan W."/>
            <person name="Andreopoulos W.B."/>
            <person name="Clum A."/>
            <person name="Lindquist E."/>
            <person name="Daum C."/>
            <person name="Ramamoorthy G.K."/>
            <person name="Gryganskyi A."/>
            <person name="Culley D."/>
            <person name="Magnuson J.K."/>
            <person name="James T.Y."/>
            <person name="O'Malley M.A."/>
            <person name="Stajich J.E."/>
            <person name="Spatafora J.W."/>
            <person name="Visel A."/>
            <person name="Grigoriev I.V."/>
        </authorList>
    </citation>
    <scope>NUCLEOTIDE SEQUENCE [LARGE SCALE GENOMIC DNA]</scope>
    <source>
        <strain evidence="2 3">CBS 115471</strain>
    </source>
</reference>
<protein>
    <submittedName>
        <fullName evidence="2">Leo1-like protein-domain-containing protein</fullName>
    </submittedName>
</protein>
<sequence length="476" mass="52759">MASAAGVGAASEAPRLPDDLSDDESITGKVGPIDSDDDGTPRDTVEENALDDDDDDDDDLFGDGGGEDEDAEQPEKLRELDDEDLDSGDDEGRADRVQGDSGAQDIEEEQQTFNFMDADIARHAVPEPSDGELYLLKVPRFLAVEPTAWNPKTFEPPTTDHHSKAPPSDHFSAYKTAMSTIRWRRSPSNPDQLQSNARILRWSDGSLTLQLATEPESMYDINANILAPPQIRPKKPTPTQVLHKTKTQNKESYTYLAAPYEEANVMRITNKITTALTVVPTDASADGALEQLQSALAAAASRGRDDADNAISLIQVTEDPELLRAREEAQFKERQRVLKAKEKHEMREREKQGRAFGKSGARSSGYGLSIGGLEEDGRRGLGKKPRKKAGLQRDWSDDEDYGIRGKTREDEYDEDDGFIAPSEEELEIVDDDDDDDDGIEVASPKRNRRGDDDDEEVVPTSRAKRRRVVEDDDEDE</sequence>